<accession>A0A1F6EIX4</accession>
<dbReference type="GO" id="GO:0006355">
    <property type="term" value="P:regulation of DNA-templated transcription"/>
    <property type="evidence" value="ECO:0007669"/>
    <property type="project" value="InterPro"/>
</dbReference>
<proteinExistence type="predicted"/>
<dbReference type="EMBL" id="MFLU01000016">
    <property type="protein sequence ID" value="OGG73595.1"/>
    <property type="molecule type" value="Genomic_DNA"/>
</dbReference>
<dbReference type="Proteomes" id="UP000178587">
    <property type="component" value="Unassembled WGS sequence"/>
</dbReference>
<comment type="caution">
    <text evidence="1">The sequence shown here is derived from an EMBL/GenBank/DDBJ whole genome shotgun (WGS) entry which is preliminary data.</text>
</comment>
<dbReference type="Gene3D" id="1.10.1220.10">
    <property type="entry name" value="Met repressor-like"/>
    <property type="match status" value="1"/>
</dbReference>
<evidence type="ECO:0000313" key="1">
    <source>
        <dbReference type="EMBL" id="OGG73595.1"/>
    </source>
</evidence>
<dbReference type="InterPro" id="IPR013321">
    <property type="entry name" value="Arc_rbn_hlx_hlx"/>
</dbReference>
<dbReference type="AlphaFoldDB" id="A0A1F6EIX4"/>
<protein>
    <submittedName>
        <fullName evidence="1">Uncharacterized protein</fullName>
    </submittedName>
</protein>
<gene>
    <name evidence="1" type="ORF">A3A34_02885</name>
</gene>
<name>A0A1F6EIX4_9BACT</name>
<dbReference type="STRING" id="1798507.A3A34_02885"/>
<evidence type="ECO:0000313" key="2">
    <source>
        <dbReference type="Proteomes" id="UP000178587"/>
    </source>
</evidence>
<sequence>MSSKVVLQKHGTHNTYVQKHTRDDASIGVGVDNFIPWYILQYMQTTVIFKTDKKLKVSAQETAKRMGIPFSAVMNRLVKEFVERKVITFDERPSLKPTPYLARILRQQEKDLKSGKNFEVFNSVEEAFADLV</sequence>
<reference evidence="1 2" key="1">
    <citation type="journal article" date="2016" name="Nat. Commun.">
        <title>Thousands of microbial genomes shed light on interconnected biogeochemical processes in an aquifer system.</title>
        <authorList>
            <person name="Anantharaman K."/>
            <person name="Brown C.T."/>
            <person name="Hug L.A."/>
            <person name="Sharon I."/>
            <person name="Castelle C.J."/>
            <person name="Probst A.J."/>
            <person name="Thomas B.C."/>
            <person name="Singh A."/>
            <person name="Wilkins M.J."/>
            <person name="Karaoz U."/>
            <person name="Brodie E.L."/>
            <person name="Williams K.H."/>
            <person name="Hubbard S.S."/>
            <person name="Banfield J.F."/>
        </authorList>
    </citation>
    <scope>NUCLEOTIDE SEQUENCE [LARGE SCALE GENOMIC DNA]</scope>
</reference>
<organism evidence="1 2">
    <name type="scientific">Candidatus Kaiserbacteria bacterium RIFCSPLOWO2_01_FULL_50_24</name>
    <dbReference type="NCBI Taxonomy" id="1798507"/>
    <lineage>
        <taxon>Bacteria</taxon>
        <taxon>Candidatus Kaiseribacteriota</taxon>
    </lineage>
</organism>